<comment type="caution">
    <text evidence="1">The sequence shown here is derived from an EMBL/GenBank/DDBJ whole genome shotgun (WGS) entry which is preliminary data.</text>
</comment>
<dbReference type="Proteomes" id="UP001324115">
    <property type="component" value="Unassembled WGS sequence"/>
</dbReference>
<dbReference type="SMART" id="SM00367">
    <property type="entry name" value="LRR_CC"/>
    <property type="match status" value="7"/>
</dbReference>
<sequence>MQSELVRLCIEAACENRESVEKWRRQRRSLERLPSYLADALLRRLIHRRLIFPSLLEVFKHSVEKIDLRGENSVDAEWMAYLGAFRYLRSLNVADCHKVTSSALWPITGMTSLKELDLSRCMKVTDAGIRHIISISTLEKLYVSETGLTTNGVTLISSLKNLSLLDLGGLPVTDQALSSLQVLTELQYLDIWGSEVSNKGAAVLRKFSKLSFLNLSWTNVTKLPNLPSLKCLHMSNCTISSLLEGDGGKPPLKKLIFSGAKFENEAEALMHIEMSFLSFLDASNSSLQRFCFLPNMEALKHLDLSSSIMGDDLVKHVACVGANLRNLNLSKTRVSSAGVGILAGHLPNLEILSLSYTPIDDVAVSYISMMPLLRAVDLSNTNVKGFIHQEGAEPDFFLSLKALESLNHLERLNLEQTHVRDAALKPLSSFQELRDLSLRSASLTDVSLHYLSSLPKLTNLSIHDAVLSNNGLYLFNPSATLKKMDLYGCWLLTEDAILSFCKKYPQTEVRHELVHNLPSNPNGSTSPSPSRLTSRTLLVNQKQGNISIPPSFVDQRLKYNREELLALQYSSLSLAIPLDRGSTTSQLLMNQSSYMS</sequence>
<dbReference type="SUPFAM" id="SSF52058">
    <property type="entry name" value="L domain-like"/>
    <property type="match status" value="2"/>
</dbReference>
<gene>
    <name evidence="1" type="ORF">RGQ29_010754</name>
</gene>
<dbReference type="InterPro" id="IPR006553">
    <property type="entry name" value="Leu-rich_rpt_Cys-con_subtyp"/>
</dbReference>
<dbReference type="InterPro" id="IPR051341">
    <property type="entry name" value="Zyg-11_UBL_adapter"/>
</dbReference>
<dbReference type="InterPro" id="IPR032675">
    <property type="entry name" value="LRR_dom_sf"/>
</dbReference>
<dbReference type="PANTHER" id="PTHR12904:SF23">
    <property type="entry name" value="PROTEIN ZER-1 HOMOLOG"/>
    <property type="match status" value="1"/>
</dbReference>
<dbReference type="Pfam" id="PF13516">
    <property type="entry name" value="LRR_6"/>
    <property type="match status" value="2"/>
</dbReference>
<name>A0AAN7FVP7_QUERU</name>
<dbReference type="InterPro" id="IPR001611">
    <property type="entry name" value="Leu-rich_rpt"/>
</dbReference>
<evidence type="ECO:0000313" key="1">
    <source>
        <dbReference type="EMBL" id="KAK4601320.1"/>
    </source>
</evidence>
<keyword evidence="2" id="KW-1185">Reference proteome</keyword>
<dbReference type="Gene3D" id="3.80.10.10">
    <property type="entry name" value="Ribonuclease Inhibitor"/>
    <property type="match status" value="4"/>
</dbReference>
<organism evidence="1 2">
    <name type="scientific">Quercus rubra</name>
    <name type="common">Northern red oak</name>
    <name type="synonym">Quercus borealis</name>
    <dbReference type="NCBI Taxonomy" id="3512"/>
    <lineage>
        <taxon>Eukaryota</taxon>
        <taxon>Viridiplantae</taxon>
        <taxon>Streptophyta</taxon>
        <taxon>Embryophyta</taxon>
        <taxon>Tracheophyta</taxon>
        <taxon>Spermatophyta</taxon>
        <taxon>Magnoliopsida</taxon>
        <taxon>eudicotyledons</taxon>
        <taxon>Gunneridae</taxon>
        <taxon>Pentapetalae</taxon>
        <taxon>rosids</taxon>
        <taxon>fabids</taxon>
        <taxon>Fagales</taxon>
        <taxon>Fagaceae</taxon>
        <taxon>Quercus</taxon>
    </lineage>
</organism>
<accession>A0AAN7FVP7</accession>
<protein>
    <submittedName>
        <fullName evidence="1">Uncharacterized protein</fullName>
    </submittedName>
</protein>
<dbReference type="PROSITE" id="PS51450">
    <property type="entry name" value="LRR"/>
    <property type="match status" value="1"/>
</dbReference>
<reference evidence="1 2" key="1">
    <citation type="journal article" date="2023" name="G3 (Bethesda)">
        <title>A haplotype-resolved chromosome-scale genome for Quercus rubra L. provides insights into the genetics of adaptive traits for red oak species.</title>
        <authorList>
            <person name="Kapoor B."/>
            <person name="Jenkins J."/>
            <person name="Schmutz J."/>
            <person name="Zhebentyayeva T."/>
            <person name="Kuelheim C."/>
            <person name="Coggeshall M."/>
            <person name="Heim C."/>
            <person name="Lasky J.R."/>
            <person name="Leites L."/>
            <person name="Islam-Faridi N."/>
            <person name="Romero-Severson J."/>
            <person name="DeLeo V.L."/>
            <person name="Lucas S.M."/>
            <person name="Lazic D."/>
            <person name="Gailing O."/>
            <person name="Carlson J."/>
            <person name="Staton M."/>
        </authorList>
    </citation>
    <scope>NUCLEOTIDE SEQUENCE [LARGE SCALE GENOMIC DNA]</scope>
    <source>
        <strain evidence="1">Pseudo-F2</strain>
    </source>
</reference>
<evidence type="ECO:0000313" key="2">
    <source>
        <dbReference type="Proteomes" id="UP001324115"/>
    </source>
</evidence>
<proteinExistence type="predicted"/>
<dbReference type="PANTHER" id="PTHR12904">
    <property type="match status" value="1"/>
</dbReference>
<dbReference type="EMBL" id="JAXUIC010000002">
    <property type="protein sequence ID" value="KAK4601320.1"/>
    <property type="molecule type" value="Genomic_DNA"/>
</dbReference>
<dbReference type="AlphaFoldDB" id="A0AAN7FVP7"/>